<organism evidence="2 3">
    <name type="scientific">Proteiniclasticum sediminis</name>
    <dbReference type="NCBI Taxonomy" id="2804028"/>
    <lineage>
        <taxon>Bacteria</taxon>
        <taxon>Bacillati</taxon>
        <taxon>Bacillota</taxon>
        <taxon>Clostridia</taxon>
        <taxon>Eubacteriales</taxon>
        <taxon>Clostridiaceae</taxon>
        <taxon>Proteiniclasticum</taxon>
    </lineage>
</organism>
<dbReference type="InterPro" id="IPR036388">
    <property type="entry name" value="WH-like_DNA-bd_sf"/>
</dbReference>
<keyword evidence="3" id="KW-1185">Reference proteome</keyword>
<accession>A0A941CTR5</accession>
<dbReference type="Proteomes" id="UP000675379">
    <property type="component" value="Unassembled WGS sequence"/>
</dbReference>
<evidence type="ECO:0000259" key="1">
    <source>
        <dbReference type="Pfam" id="PF13518"/>
    </source>
</evidence>
<dbReference type="Gene3D" id="1.10.10.10">
    <property type="entry name" value="Winged helix-like DNA-binding domain superfamily/Winged helix DNA-binding domain"/>
    <property type="match status" value="1"/>
</dbReference>
<dbReference type="RefSeq" id="WP_211802810.1">
    <property type="nucleotide sequence ID" value="NZ_JAGSCS010000032.1"/>
</dbReference>
<protein>
    <submittedName>
        <fullName evidence="2">Transposase</fullName>
    </submittedName>
</protein>
<evidence type="ECO:0000313" key="2">
    <source>
        <dbReference type="EMBL" id="MBR0577414.1"/>
    </source>
</evidence>
<reference evidence="2" key="1">
    <citation type="submission" date="2021-04" db="EMBL/GenBank/DDBJ databases">
        <title>Proteiniclasticum sedimins sp. nov., an obligate anaerobic bacterium isolated from anaerobic sludge.</title>
        <authorList>
            <person name="Liu J."/>
        </authorList>
    </citation>
    <scope>NUCLEOTIDE SEQUENCE</scope>
    <source>
        <strain evidence="2">BAD-10</strain>
    </source>
</reference>
<comment type="caution">
    <text evidence="2">The sequence shown here is derived from an EMBL/GenBank/DDBJ whole genome shotgun (WGS) entry which is preliminary data.</text>
</comment>
<gene>
    <name evidence="2" type="ORF">KCG48_13955</name>
</gene>
<dbReference type="SUPFAM" id="SSF46689">
    <property type="entry name" value="Homeodomain-like"/>
    <property type="match status" value="1"/>
</dbReference>
<proteinExistence type="predicted"/>
<feature type="domain" description="Insertion element IS150 protein InsJ-like helix-turn-helix" evidence="1">
    <location>
        <begin position="19"/>
        <end position="63"/>
    </location>
</feature>
<dbReference type="InterPro" id="IPR055247">
    <property type="entry name" value="InsJ-like_HTH"/>
</dbReference>
<name>A0A941CTR5_9CLOT</name>
<evidence type="ECO:0000313" key="3">
    <source>
        <dbReference type="Proteomes" id="UP000675379"/>
    </source>
</evidence>
<dbReference type="Pfam" id="PF13518">
    <property type="entry name" value="HTH_28"/>
    <property type="match status" value="1"/>
</dbReference>
<dbReference type="AlphaFoldDB" id="A0A941CTR5"/>
<dbReference type="EMBL" id="JAGSCS010000032">
    <property type="protein sequence ID" value="MBR0577414.1"/>
    <property type="molecule type" value="Genomic_DNA"/>
</dbReference>
<dbReference type="InterPro" id="IPR009057">
    <property type="entry name" value="Homeodomain-like_sf"/>
</dbReference>
<sequence>MKKSRKTTLEERIQITKDCIASGYDYGGIALKYDVGYQQVYTWVKKFTKLGNAGLEDRRGQRKLDQVPRTPEEDAQIEIARLKHENYMLRMERDLLIKLEELERRDAFRK</sequence>